<dbReference type="Proteomes" id="UP001212841">
    <property type="component" value="Unassembled WGS sequence"/>
</dbReference>
<feature type="domain" description="NmrA-like" evidence="1">
    <location>
        <begin position="3"/>
        <end position="255"/>
    </location>
</feature>
<dbReference type="PANTHER" id="PTHR43162">
    <property type="match status" value="1"/>
</dbReference>
<reference evidence="2" key="1">
    <citation type="submission" date="2020-05" db="EMBL/GenBank/DDBJ databases">
        <title>Phylogenomic resolution of chytrid fungi.</title>
        <authorList>
            <person name="Stajich J.E."/>
            <person name="Amses K."/>
            <person name="Simmons R."/>
            <person name="Seto K."/>
            <person name="Myers J."/>
            <person name="Bonds A."/>
            <person name="Quandt C.A."/>
            <person name="Barry K."/>
            <person name="Liu P."/>
            <person name="Grigoriev I."/>
            <person name="Longcore J.E."/>
            <person name="James T.Y."/>
        </authorList>
    </citation>
    <scope>NUCLEOTIDE SEQUENCE</scope>
    <source>
        <strain evidence="2">JEL0318</strain>
    </source>
</reference>
<keyword evidence="3" id="KW-1185">Reference proteome</keyword>
<dbReference type="InterPro" id="IPR036291">
    <property type="entry name" value="NAD(P)-bd_dom_sf"/>
</dbReference>
<dbReference type="SUPFAM" id="SSF51735">
    <property type="entry name" value="NAD(P)-binding Rossmann-fold domains"/>
    <property type="match status" value="1"/>
</dbReference>
<dbReference type="Gene3D" id="3.40.50.720">
    <property type="entry name" value="NAD(P)-binding Rossmann-like Domain"/>
    <property type="match status" value="1"/>
</dbReference>
<proteinExistence type="predicted"/>
<evidence type="ECO:0000313" key="2">
    <source>
        <dbReference type="EMBL" id="KAJ3054911.1"/>
    </source>
</evidence>
<dbReference type="PANTHER" id="PTHR43162:SF1">
    <property type="entry name" value="PRESTALK A DIFFERENTIATION PROTEIN A"/>
    <property type="match status" value="1"/>
</dbReference>
<sequence length="305" mass="33693">MLKLITIVGATGNTGLPLLRFLSNPSSPTTSQFTIRATTRDPTSASTKYGPYFPNVSFVAVDANAEDDNLLDAALEGAEELVLLKPFFPKDYGAAYVQRWVEGVKRGGSVKRVHLLSGLGGLSMLRGDGWTANMVTISEKPLIESDLDYTIVRPPFFHTNAFMWAAEIKSHDRLSMPWGYNRFCAISPEDIAASFYQLLKEGLQKNSKRIVQITTNELLDGPTVTSAFSRALGRPISYDSVSVEEYIKRQVELGTPEGAAKFSGDLMKAMQTGDYEFTMADLKTLTGRNGVSFEQWAFENVEAFR</sequence>
<accession>A0AAD5SJG6</accession>
<evidence type="ECO:0000313" key="3">
    <source>
        <dbReference type="Proteomes" id="UP001212841"/>
    </source>
</evidence>
<comment type="caution">
    <text evidence="2">The sequence shown here is derived from an EMBL/GenBank/DDBJ whole genome shotgun (WGS) entry which is preliminary data.</text>
</comment>
<gene>
    <name evidence="2" type="ORF">HK097_000376</name>
</gene>
<dbReference type="AlphaFoldDB" id="A0AAD5SJG6"/>
<dbReference type="Gene3D" id="3.90.25.10">
    <property type="entry name" value="UDP-galactose 4-epimerase, domain 1"/>
    <property type="match status" value="1"/>
</dbReference>
<evidence type="ECO:0000259" key="1">
    <source>
        <dbReference type="Pfam" id="PF05368"/>
    </source>
</evidence>
<dbReference type="InterPro" id="IPR051604">
    <property type="entry name" value="Ergot_Alk_Oxidoreductase"/>
</dbReference>
<dbReference type="EMBL" id="JADGJD010000106">
    <property type="protein sequence ID" value="KAJ3054911.1"/>
    <property type="molecule type" value="Genomic_DNA"/>
</dbReference>
<dbReference type="Pfam" id="PF05368">
    <property type="entry name" value="NmrA"/>
    <property type="match status" value="1"/>
</dbReference>
<dbReference type="InterPro" id="IPR008030">
    <property type="entry name" value="NmrA-like"/>
</dbReference>
<protein>
    <recommendedName>
        <fullName evidence="1">NmrA-like domain-containing protein</fullName>
    </recommendedName>
</protein>
<organism evidence="2 3">
    <name type="scientific">Rhizophlyctis rosea</name>
    <dbReference type="NCBI Taxonomy" id="64517"/>
    <lineage>
        <taxon>Eukaryota</taxon>
        <taxon>Fungi</taxon>
        <taxon>Fungi incertae sedis</taxon>
        <taxon>Chytridiomycota</taxon>
        <taxon>Chytridiomycota incertae sedis</taxon>
        <taxon>Chytridiomycetes</taxon>
        <taxon>Rhizophlyctidales</taxon>
        <taxon>Rhizophlyctidaceae</taxon>
        <taxon>Rhizophlyctis</taxon>
    </lineage>
</organism>
<name>A0AAD5SJG6_9FUNG</name>